<keyword evidence="3" id="KW-1185">Reference proteome</keyword>
<dbReference type="Pfam" id="PF06094">
    <property type="entry name" value="GGACT"/>
    <property type="match status" value="1"/>
</dbReference>
<evidence type="ECO:0000313" key="3">
    <source>
        <dbReference type="Proteomes" id="UP001203058"/>
    </source>
</evidence>
<reference evidence="2 3" key="1">
    <citation type="submission" date="2022-03" db="EMBL/GenBank/DDBJ databases">
        <authorList>
            <person name="Jo J.-H."/>
            <person name="Im W.-T."/>
        </authorList>
    </citation>
    <scope>NUCLEOTIDE SEQUENCE [LARGE SCALE GENOMIC DNA]</scope>
    <source>
        <strain evidence="2 3">SM33</strain>
    </source>
</reference>
<evidence type="ECO:0000259" key="1">
    <source>
        <dbReference type="Pfam" id="PF06094"/>
    </source>
</evidence>
<dbReference type="EMBL" id="JAKZHW010000002">
    <property type="protein sequence ID" value="MCH8616959.1"/>
    <property type="molecule type" value="Genomic_DNA"/>
</dbReference>
<dbReference type="InterPro" id="IPR009288">
    <property type="entry name" value="AIG2-like_dom"/>
</dbReference>
<dbReference type="Proteomes" id="UP001203058">
    <property type="component" value="Unassembled WGS sequence"/>
</dbReference>
<gene>
    <name evidence="2" type="ORF">LZ016_12735</name>
</gene>
<accession>A0ABS9VR05</accession>
<dbReference type="InterPro" id="IPR036568">
    <property type="entry name" value="GGCT-like_sf"/>
</dbReference>
<organism evidence="2 3">
    <name type="scientific">Sphingomonas telluris</name>
    <dbReference type="NCBI Taxonomy" id="2907998"/>
    <lineage>
        <taxon>Bacteria</taxon>
        <taxon>Pseudomonadati</taxon>
        <taxon>Pseudomonadota</taxon>
        <taxon>Alphaproteobacteria</taxon>
        <taxon>Sphingomonadales</taxon>
        <taxon>Sphingomonadaceae</taxon>
        <taxon>Sphingomonas</taxon>
    </lineage>
</organism>
<feature type="domain" description="Gamma-glutamylcyclotransferase AIG2-like" evidence="1">
    <location>
        <begin position="4"/>
        <end position="108"/>
    </location>
</feature>
<name>A0ABS9VR05_9SPHN</name>
<dbReference type="InterPro" id="IPR013024">
    <property type="entry name" value="GGCT-like"/>
</dbReference>
<evidence type="ECO:0000313" key="2">
    <source>
        <dbReference type="EMBL" id="MCH8616959.1"/>
    </source>
</evidence>
<dbReference type="SUPFAM" id="SSF110857">
    <property type="entry name" value="Gamma-glutamyl cyclotransferase-like"/>
    <property type="match status" value="1"/>
</dbReference>
<sequence length="113" mass="12414">MPLLFSYGTLQQPEVQRANYGRLLDGAPDALVGYRLEALAITDPEIVRVSGKAVHTIARYTGDPSDRIEGIRFELTEAELAATDRYEVDAYARADVILESGAHAFVYVGLDRA</sequence>
<comment type="caution">
    <text evidence="2">The sequence shown here is derived from an EMBL/GenBank/DDBJ whole genome shotgun (WGS) entry which is preliminary data.</text>
</comment>
<dbReference type="RefSeq" id="WP_241447837.1">
    <property type="nucleotide sequence ID" value="NZ_JAKZHW010000002.1"/>
</dbReference>
<dbReference type="Gene3D" id="3.10.490.10">
    <property type="entry name" value="Gamma-glutamyl cyclotransferase-like"/>
    <property type="match status" value="1"/>
</dbReference>
<proteinExistence type="predicted"/>
<protein>
    <submittedName>
        <fullName evidence="2">Gamma-glutamylcyclotransferase</fullName>
    </submittedName>
</protein>
<dbReference type="CDD" id="cd06661">
    <property type="entry name" value="GGCT_like"/>
    <property type="match status" value="1"/>
</dbReference>